<evidence type="ECO:0000313" key="6">
    <source>
        <dbReference type="EMBL" id="ACJ01131.1"/>
    </source>
</evidence>
<gene>
    <name evidence="6" type="ordered locus">RC1_3788</name>
</gene>
<dbReference type="AlphaFoldDB" id="B6IXV7"/>
<organism evidence="6 7">
    <name type="scientific">Rhodospirillum centenum (strain ATCC 51521 / SW)</name>
    <dbReference type="NCBI Taxonomy" id="414684"/>
    <lineage>
        <taxon>Bacteria</taxon>
        <taxon>Pseudomonadati</taxon>
        <taxon>Pseudomonadota</taxon>
        <taxon>Alphaproteobacteria</taxon>
        <taxon>Rhodospirillales</taxon>
        <taxon>Rhodospirillaceae</taxon>
        <taxon>Rhodospirillum</taxon>
    </lineage>
</organism>
<dbReference type="InterPro" id="IPR014710">
    <property type="entry name" value="RmlC-like_jellyroll"/>
</dbReference>
<dbReference type="PANTHER" id="PTHR24567">
    <property type="entry name" value="CRP FAMILY TRANSCRIPTIONAL REGULATORY PROTEIN"/>
    <property type="match status" value="1"/>
</dbReference>
<dbReference type="SUPFAM" id="SSF51206">
    <property type="entry name" value="cAMP-binding domain-like"/>
    <property type="match status" value="1"/>
</dbReference>
<accession>B6IXV7</accession>
<sequence>MTPVPSDTKRIDIAVLRRNRLFGILDAAEMEAVLAFAQVRRFAPDERIFTKGDPGDCLYAILRGRVAVHTESEDAKVMLLNTLAAGEVFGEIAMLDGGERTATVTAAEPADLLRIDRRDFLPFLEARPNLCIRLMTVLCERLRWTSAIIEDTVFLNVPRRLAKRILMLAQSEGRQTPDGIRIATFVSQDALAKMLGVSREIVNKTLKSFQADGAIAYRSGYLIVHDTAYLEKLAG</sequence>
<keyword evidence="7" id="KW-1185">Reference proteome</keyword>
<dbReference type="SUPFAM" id="SSF46785">
    <property type="entry name" value="Winged helix' DNA-binding domain"/>
    <property type="match status" value="1"/>
</dbReference>
<dbReference type="Gene3D" id="1.10.10.10">
    <property type="entry name" value="Winged helix-like DNA-binding domain superfamily/Winged helix DNA-binding domain"/>
    <property type="match status" value="1"/>
</dbReference>
<dbReference type="InterPro" id="IPR000595">
    <property type="entry name" value="cNMP-bd_dom"/>
</dbReference>
<dbReference type="InterPro" id="IPR036390">
    <property type="entry name" value="WH_DNA-bd_sf"/>
</dbReference>
<dbReference type="eggNOG" id="COG0664">
    <property type="taxonomic scope" value="Bacteria"/>
</dbReference>
<dbReference type="SMART" id="SM00419">
    <property type="entry name" value="HTH_CRP"/>
    <property type="match status" value="1"/>
</dbReference>
<dbReference type="KEGG" id="rce:RC1_3788"/>
<proteinExistence type="predicted"/>
<evidence type="ECO:0000256" key="3">
    <source>
        <dbReference type="ARBA" id="ARBA00023163"/>
    </source>
</evidence>
<protein>
    <submittedName>
        <fullName evidence="6">Transcriptional regulator, Crp</fullName>
    </submittedName>
</protein>
<evidence type="ECO:0000259" key="5">
    <source>
        <dbReference type="PROSITE" id="PS51063"/>
    </source>
</evidence>
<evidence type="ECO:0000256" key="2">
    <source>
        <dbReference type="ARBA" id="ARBA00023125"/>
    </source>
</evidence>
<dbReference type="PROSITE" id="PS51063">
    <property type="entry name" value="HTH_CRP_2"/>
    <property type="match status" value="1"/>
</dbReference>
<dbReference type="Proteomes" id="UP000001591">
    <property type="component" value="Chromosome"/>
</dbReference>
<keyword evidence="1" id="KW-0805">Transcription regulation</keyword>
<dbReference type="GO" id="GO:0003700">
    <property type="term" value="F:DNA-binding transcription factor activity"/>
    <property type="evidence" value="ECO:0007669"/>
    <property type="project" value="TreeGrafter"/>
</dbReference>
<feature type="domain" description="Cyclic nucleotide-binding" evidence="4">
    <location>
        <begin position="21"/>
        <end position="124"/>
    </location>
</feature>
<dbReference type="PANTHER" id="PTHR24567:SF68">
    <property type="entry name" value="DNA-BINDING TRANSCRIPTIONAL DUAL REGULATOR CRP"/>
    <property type="match status" value="1"/>
</dbReference>
<dbReference type="PROSITE" id="PS50042">
    <property type="entry name" value="CNMP_BINDING_3"/>
    <property type="match status" value="1"/>
</dbReference>
<evidence type="ECO:0000313" key="7">
    <source>
        <dbReference type="Proteomes" id="UP000001591"/>
    </source>
</evidence>
<evidence type="ECO:0000256" key="1">
    <source>
        <dbReference type="ARBA" id="ARBA00023015"/>
    </source>
</evidence>
<dbReference type="Pfam" id="PF00027">
    <property type="entry name" value="cNMP_binding"/>
    <property type="match status" value="1"/>
</dbReference>
<dbReference type="PROSITE" id="PS00889">
    <property type="entry name" value="CNMP_BINDING_2"/>
    <property type="match status" value="1"/>
</dbReference>
<dbReference type="HOGENOM" id="CLU_075053_3_4_5"/>
<dbReference type="GO" id="GO:0003677">
    <property type="term" value="F:DNA binding"/>
    <property type="evidence" value="ECO:0007669"/>
    <property type="project" value="UniProtKB-KW"/>
</dbReference>
<dbReference type="InterPro" id="IPR018488">
    <property type="entry name" value="cNMP-bd_CS"/>
</dbReference>
<dbReference type="STRING" id="414684.RC1_3788"/>
<dbReference type="Gene3D" id="2.60.120.10">
    <property type="entry name" value="Jelly Rolls"/>
    <property type="match status" value="1"/>
</dbReference>
<dbReference type="PRINTS" id="PR00103">
    <property type="entry name" value="CAMPKINASE"/>
</dbReference>
<dbReference type="InterPro" id="IPR050397">
    <property type="entry name" value="Env_Response_Regulators"/>
</dbReference>
<dbReference type="InterPro" id="IPR036388">
    <property type="entry name" value="WH-like_DNA-bd_sf"/>
</dbReference>
<dbReference type="Pfam" id="PF13545">
    <property type="entry name" value="HTH_Crp_2"/>
    <property type="match status" value="1"/>
</dbReference>
<feature type="domain" description="HTH crp-type" evidence="5">
    <location>
        <begin position="155"/>
        <end position="228"/>
    </location>
</feature>
<dbReference type="CDD" id="cd00038">
    <property type="entry name" value="CAP_ED"/>
    <property type="match status" value="1"/>
</dbReference>
<keyword evidence="2" id="KW-0238">DNA-binding</keyword>
<dbReference type="SMART" id="SM00100">
    <property type="entry name" value="cNMP"/>
    <property type="match status" value="1"/>
</dbReference>
<evidence type="ECO:0000259" key="4">
    <source>
        <dbReference type="PROSITE" id="PS50042"/>
    </source>
</evidence>
<dbReference type="EMBL" id="CP000613">
    <property type="protein sequence ID" value="ACJ01131.1"/>
    <property type="molecule type" value="Genomic_DNA"/>
</dbReference>
<dbReference type="GO" id="GO:0005829">
    <property type="term" value="C:cytosol"/>
    <property type="evidence" value="ECO:0007669"/>
    <property type="project" value="TreeGrafter"/>
</dbReference>
<keyword evidence="3" id="KW-0804">Transcription</keyword>
<name>B6IXV7_RHOCS</name>
<reference evidence="6 7" key="1">
    <citation type="journal article" date="2010" name="BMC Genomics">
        <title>Metabolic flexibility revealed in the genome of the cyst-forming alpha-1 proteobacterium Rhodospirillum centenum.</title>
        <authorList>
            <person name="Lu Y.K."/>
            <person name="Marden J."/>
            <person name="Han M."/>
            <person name="Swingley W.D."/>
            <person name="Mastrian S.D."/>
            <person name="Chowdhury S.R."/>
            <person name="Hao J."/>
            <person name="Helmy T."/>
            <person name="Kim S."/>
            <person name="Kurdoglu A.A."/>
            <person name="Matthies H.J."/>
            <person name="Rollo D."/>
            <person name="Stothard P."/>
            <person name="Blankenship R.E."/>
            <person name="Bauer C.E."/>
            <person name="Touchman J.W."/>
        </authorList>
    </citation>
    <scope>NUCLEOTIDE SEQUENCE [LARGE SCALE GENOMIC DNA]</scope>
    <source>
        <strain evidence="7">ATCC 51521 / SW</strain>
    </source>
</reference>
<dbReference type="InterPro" id="IPR012318">
    <property type="entry name" value="HTH_CRP"/>
</dbReference>
<dbReference type="InterPro" id="IPR018490">
    <property type="entry name" value="cNMP-bd_dom_sf"/>
</dbReference>